<accession>A0A0K1W382</accession>
<evidence type="ECO:0000313" key="3">
    <source>
        <dbReference type="Proteomes" id="UP000067476"/>
    </source>
</evidence>
<dbReference type="AlphaFoldDB" id="A0A0K1W382"/>
<feature type="transmembrane region" description="Helical" evidence="1">
    <location>
        <begin position="6"/>
        <end position="28"/>
    </location>
</feature>
<name>A0A0K1W382_9MOLU</name>
<organism evidence="2 3">
    <name type="scientific">Spiroplasma litorale</name>
    <dbReference type="NCBI Taxonomy" id="216942"/>
    <lineage>
        <taxon>Bacteria</taxon>
        <taxon>Bacillati</taxon>
        <taxon>Mycoplasmatota</taxon>
        <taxon>Mollicutes</taxon>
        <taxon>Entomoplasmatales</taxon>
        <taxon>Spiroplasmataceae</taxon>
        <taxon>Spiroplasma</taxon>
    </lineage>
</organism>
<dbReference type="Proteomes" id="UP000067476">
    <property type="component" value="Chromosome"/>
</dbReference>
<feature type="transmembrane region" description="Helical" evidence="1">
    <location>
        <begin position="63"/>
        <end position="88"/>
    </location>
</feature>
<evidence type="ECO:0000256" key="1">
    <source>
        <dbReference type="SAM" id="Phobius"/>
    </source>
</evidence>
<dbReference type="KEGG" id="sll:SLITO_v1c09560"/>
<keyword evidence="3" id="KW-1185">Reference proteome</keyword>
<dbReference type="EMBL" id="CP012357">
    <property type="protein sequence ID" value="AKX34567.1"/>
    <property type="molecule type" value="Genomic_DNA"/>
</dbReference>
<dbReference type="STRING" id="216942.SLITO_v1c09560"/>
<sequence length="252" mass="29966">MDYNFLLYFLISIIILNIFSLYEINAILIKTKINNYNIDDFFENLLLGLNLYKSNKYVLRYKILVILYFLLFVIVFNIIILVVALVIMKTNSDKIVFSIIVSLLTLIFIIFSLSSIINSNKKYKSFPIENETECVEYFNSLEKSYDFSKYLNIELIFDGSVFRGNNNIVYIKLTQKLFKRKLIELKENESFLKYMYLFKKYLSFISRHGKKVNWLETIIIKIDKNESTIDELKKALISNFLYFKNNVKGEEK</sequence>
<reference evidence="2 3" key="1">
    <citation type="journal article" date="2015" name="Genome Announc.">
        <title>Complete Genome Sequence of Spiroplasma litorale TN-1T (DSM 21781), a Bacterium Isolated from a Green-Eyed Horsefly (Tabanus nigrovittatus).</title>
        <authorList>
            <person name="Lo W.S."/>
            <person name="Lai Y.C."/>
            <person name="Lien Y.W."/>
            <person name="Wang T.H."/>
            <person name="Kuo C.H."/>
        </authorList>
    </citation>
    <scope>NUCLEOTIDE SEQUENCE [LARGE SCALE GENOMIC DNA]</scope>
    <source>
        <strain evidence="2 3">TN-1</strain>
    </source>
</reference>
<feature type="transmembrane region" description="Helical" evidence="1">
    <location>
        <begin position="94"/>
        <end position="117"/>
    </location>
</feature>
<keyword evidence="1" id="KW-0472">Membrane</keyword>
<gene>
    <name evidence="2" type="ORF">SLITO_v1c09560</name>
</gene>
<evidence type="ECO:0000313" key="2">
    <source>
        <dbReference type="EMBL" id="AKX34567.1"/>
    </source>
</evidence>
<protein>
    <submittedName>
        <fullName evidence="2">Uncharacterized protein</fullName>
    </submittedName>
</protein>
<dbReference type="RefSeq" id="WP_075058650.1">
    <property type="nucleotide sequence ID" value="NZ_CP012357.1"/>
</dbReference>
<keyword evidence="1" id="KW-0812">Transmembrane</keyword>
<proteinExistence type="predicted"/>
<dbReference type="PATRIC" id="fig|216942.3.peg.972"/>
<keyword evidence="1" id="KW-1133">Transmembrane helix</keyword>